<feature type="transmembrane region" description="Helical" evidence="6">
    <location>
        <begin position="314"/>
        <end position="338"/>
    </location>
</feature>
<feature type="transmembrane region" description="Helical" evidence="6">
    <location>
        <begin position="409"/>
        <end position="429"/>
    </location>
</feature>
<keyword evidence="2" id="KW-1003">Cell membrane</keyword>
<comment type="subcellular location">
    <subcellularLocation>
        <location evidence="1">Cell membrane</location>
        <topology evidence="1">Multi-pass membrane protein</topology>
    </subcellularLocation>
</comment>
<reference evidence="7 8" key="1">
    <citation type="submission" date="2016-10" db="EMBL/GenBank/DDBJ databases">
        <authorList>
            <person name="de Groot N.N."/>
        </authorList>
    </citation>
    <scope>NUCLEOTIDE SEQUENCE [LARGE SCALE GENOMIC DNA]</scope>
    <source>
        <strain evidence="7 8">DSM 16195</strain>
    </source>
</reference>
<feature type="transmembrane region" description="Helical" evidence="6">
    <location>
        <begin position="124"/>
        <end position="145"/>
    </location>
</feature>
<evidence type="ECO:0000313" key="8">
    <source>
        <dbReference type="Proteomes" id="UP000199321"/>
    </source>
</evidence>
<gene>
    <name evidence="7" type="ORF">SAMN05421855_104185</name>
</gene>
<evidence type="ECO:0000256" key="2">
    <source>
        <dbReference type="ARBA" id="ARBA00022475"/>
    </source>
</evidence>
<organism evidence="7 8">
    <name type="scientific">Ulvibacter litoralis</name>
    <dbReference type="NCBI Taxonomy" id="227084"/>
    <lineage>
        <taxon>Bacteria</taxon>
        <taxon>Pseudomonadati</taxon>
        <taxon>Bacteroidota</taxon>
        <taxon>Flavobacteriia</taxon>
        <taxon>Flavobacteriales</taxon>
        <taxon>Flavobacteriaceae</taxon>
        <taxon>Ulvibacter</taxon>
    </lineage>
</organism>
<proteinExistence type="predicted"/>
<feature type="transmembrane region" description="Helical" evidence="6">
    <location>
        <begin position="12"/>
        <end position="34"/>
    </location>
</feature>
<dbReference type="RefSeq" id="WP_139149416.1">
    <property type="nucleotide sequence ID" value="NZ_BMWO01000004.1"/>
</dbReference>
<feature type="transmembrane region" description="Helical" evidence="6">
    <location>
        <begin position="157"/>
        <end position="182"/>
    </location>
</feature>
<dbReference type="GO" id="GO:0005886">
    <property type="term" value="C:plasma membrane"/>
    <property type="evidence" value="ECO:0007669"/>
    <property type="project" value="UniProtKB-SubCell"/>
</dbReference>
<feature type="transmembrane region" description="Helical" evidence="6">
    <location>
        <begin position="188"/>
        <end position="207"/>
    </location>
</feature>
<keyword evidence="3 6" id="KW-0812">Transmembrane</keyword>
<evidence type="ECO:0000256" key="3">
    <source>
        <dbReference type="ARBA" id="ARBA00022692"/>
    </source>
</evidence>
<dbReference type="AlphaFoldDB" id="A0A1G7HMU4"/>
<feature type="transmembrane region" description="Helical" evidence="6">
    <location>
        <begin position="377"/>
        <end position="397"/>
    </location>
</feature>
<keyword evidence="5 6" id="KW-0472">Membrane</keyword>
<evidence type="ECO:0000256" key="5">
    <source>
        <dbReference type="ARBA" id="ARBA00023136"/>
    </source>
</evidence>
<feature type="transmembrane region" description="Helical" evidence="6">
    <location>
        <begin position="250"/>
        <end position="270"/>
    </location>
</feature>
<evidence type="ECO:0000313" key="7">
    <source>
        <dbReference type="EMBL" id="SDF01723.1"/>
    </source>
</evidence>
<evidence type="ECO:0000256" key="6">
    <source>
        <dbReference type="SAM" id="Phobius"/>
    </source>
</evidence>
<feature type="transmembrane region" description="Helical" evidence="6">
    <location>
        <begin position="464"/>
        <end position="488"/>
    </location>
</feature>
<name>A0A1G7HMU4_9FLAO</name>
<feature type="transmembrane region" description="Helical" evidence="6">
    <location>
        <begin position="46"/>
        <end position="70"/>
    </location>
</feature>
<dbReference type="PANTHER" id="PTHR30250:SF26">
    <property type="entry name" value="PSMA PROTEIN"/>
    <property type="match status" value="1"/>
</dbReference>
<accession>A0A1G7HMU4</accession>
<dbReference type="STRING" id="227084.SAMN05421855_104185"/>
<evidence type="ECO:0000256" key="1">
    <source>
        <dbReference type="ARBA" id="ARBA00004651"/>
    </source>
</evidence>
<dbReference type="OrthoDB" id="5365632at2"/>
<evidence type="ECO:0000256" key="4">
    <source>
        <dbReference type="ARBA" id="ARBA00022989"/>
    </source>
</evidence>
<dbReference type="InterPro" id="IPR050833">
    <property type="entry name" value="Poly_Biosynth_Transport"/>
</dbReference>
<protein>
    <submittedName>
        <fullName evidence="7">Na+-driven multidrug efflux pump</fullName>
    </submittedName>
</protein>
<dbReference type="EMBL" id="FNBA01000004">
    <property type="protein sequence ID" value="SDF01723.1"/>
    <property type="molecule type" value="Genomic_DNA"/>
</dbReference>
<dbReference type="Proteomes" id="UP000199321">
    <property type="component" value="Unassembled WGS sequence"/>
</dbReference>
<sequence length="508" mass="57944">MKEGNFKLGKNTLILYVKLFINSIIGLLSTRLLLKYLGVSDFGLYNVVASIVVMMNFLNVVMISTTYRYIAFELGKEKNVKGVNLIFNLSSVIHITMAILVWIIGETVGVYYIHNYLNIESTNIGVAIFVFRMSILATIINVVSIPYQGLIVAHENFYFQSIVEIIKNVVNFSFVLFLSYYLGNRLKLYSFLIVLSTIGTTLMYIVYCKKHYGEQIKWNFQRKFSQYKELLGYSGWMMIGAGAEMGKNSLLPVVLNFFYGTLLNAAFGIANQLNRFLILFSGSLGQAAIPQITKSYSGNDDTRILMLVSYISKYSFLLMYLLAFPILLQIDFLLNLWVGEVPQYTVIFCQLMIVNALIESLKAGIPAAVQATGKVRWFMLINSTIKILGLPLSYFLLKYGYKPYIVFQVYIIISLITLVISIFLLHRIINFNVISLLKTSYLKLFYVCVLTLPLYFVNSHIESINYGLIFSFIGTPILYLSTIYFVGLDQKEKSLAKRLLVKLKEKIK</sequence>
<keyword evidence="8" id="KW-1185">Reference proteome</keyword>
<feature type="transmembrane region" description="Helical" evidence="6">
    <location>
        <begin position="82"/>
        <end position="104"/>
    </location>
</feature>
<dbReference type="PANTHER" id="PTHR30250">
    <property type="entry name" value="PST FAMILY PREDICTED COLANIC ACID TRANSPORTER"/>
    <property type="match status" value="1"/>
</dbReference>
<feature type="transmembrane region" description="Helical" evidence="6">
    <location>
        <begin position="441"/>
        <end position="458"/>
    </location>
</feature>
<keyword evidence="4 6" id="KW-1133">Transmembrane helix</keyword>